<dbReference type="Proteomes" id="UP000031802">
    <property type="component" value="Unassembled WGS sequence"/>
</dbReference>
<dbReference type="GO" id="GO:0003743">
    <property type="term" value="F:translation initiation factor activity"/>
    <property type="evidence" value="ECO:0007669"/>
    <property type="project" value="UniProtKB-KW"/>
</dbReference>
<dbReference type="STRING" id="1229276.DI53_1404"/>
<evidence type="ECO:0000313" key="6">
    <source>
        <dbReference type="Proteomes" id="UP000031802"/>
    </source>
</evidence>
<dbReference type="EMBL" id="JJMU01000022">
    <property type="protein sequence ID" value="KGE14904.1"/>
    <property type="molecule type" value="Genomic_DNA"/>
</dbReference>
<dbReference type="PROSITE" id="PS50296">
    <property type="entry name" value="SUI1"/>
    <property type="match status" value="1"/>
</dbReference>
<dbReference type="PANTHER" id="PTHR12789:SF0">
    <property type="entry name" value="DENSITY-REGULATED PROTEIN"/>
    <property type="match status" value="1"/>
</dbReference>
<keyword evidence="3" id="KW-0648">Protein biosynthesis</keyword>
<protein>
    <submittedName>
        <fullName evidence="5">Translation initiation factor SUI1</fullName>
    </submittedName>
</protein>
<reference evidence="6" key="1">
    <citation type="submission" date="2014-04" db="EMBL/GenBank/DDBJ databases">
        <title>Whole-Genome optical mapping and complete genome sequence of Sphingobacterium deserti sp. nov., a new spaces isolated from desert in the west of China.</title>
        <authorList>
            <person name="Teng C."/>
            <person name="Zhou Z."/>
            <person name="Li X."/>
            <person name="Chen M."/>
            <person name="Lin M."/>
            <person name="Wang L."/>
            <person name="Su S."/>
            <person name="Zhang C."/>
            <person name="Zhang W."/>
        </authorList>
    </citation>
    <scope>NUCLEOTIDE SEQUENCE [LARGE SCALE GENOMIC DNA]</scope>
    <source>
        <strain evidence="6">ACCC05744</strain>
    </source>
</reference>
<dbReference type="InterPro" id="IPR005872">
    <property type="entry name" value="SUI1_arc_bac"/>
</dbReference>
<dbReference type="InterPro" id="IPR001950">
    <property type="entry name" value="SUI1"/>
</dbReference>
<keyword evidence="5" id="KW-0396">Initiation factor</keyword>
<dbReference type="Gene3D" id="3.30.780.10">
    <property type="entry name" value="SUI1-like domain"/>
    <property type="match status" value="1"/>
</dbReference>
<comment type="similarity">
    <text evidence="1">Belongs to the SUI1 family.</text>
</comment>
<dbReference type="PANTHER" id="PTHR12789">
    <property type="entry name" value="DENSITY-REGULATED PROTEIN HOMOLOG"/>
    <property type="match status" value="1"/>
</dbReference>
<proteinExistence type="inferred from homology"/>
<keyword evidence="6" id="KW-1185">Reference proteome</keyword>
<dbReference type="GO" id="GO:0002188">
    <property type="term" value="P:translation reinitiation"/>
    <property type="evidence" value="ECO:0007669"/>
    <property type="project" value="TreeGrafter"/>
</dbReference>
<dbReference type="RefSeq" id="WP_037497053.1">
    <property type="nucleotide sequence ID" value="NZ_JJMU01000022.1"/>
</dbReference>
<dbReference type="GO" id="GO:0006417">
    <property type="term" value="P:regulation of translation"/>
    <property type="evidence" value="ECO:0007669"/>
    <property type="project" value="UniProtKB-KW"/>
</dbReference>
<dbReference type="OrthoDB" id="9792915at2"/>
<name>A0A0B8T8C5_9SPHI</name>
<accession>A0A0B8T8C5</accession>
<dbReference type="AlphaFoldDB" id="A0A0B8T8C5"/>
<dbReference type="GO" id="GO:0001731">
    <property type="term" value="P:formation of translation preinitiation complex"/>
    <property type="evidence" value="ECO:0007669"/>
    <property type="project" value="TreeGrafter"/>
</dbReference>
<evidence type="ECO:0000256" key="2">
    <source>
        <dbReference type="ARBA" id="ARBA00022845"/>
    </source>
</evidence>
<dbReference type="PATRIC" id="fig|1229276.3.peg.1448"/>
<gene>
    <name evidence="5" type="ORF">DI53_1404</name>
</gene>
<dbReference type="eggNOG" id="COG0023">
    <property type="taxonomic scope" value="Bacteria"/>
</dbReference>
<feature type="domain" description="SUI1" evidence="4">
    <location>
        <begin position="42"/>
        <end position="108"/>
    </location>
</feature>
<evidence type="ECO:0000259" key="4">
    <source>
        <dbReference type="PROSITE" id="PS50296"/>
    </source>
</evidence>
<organism evidence="5 6">
    <name type="scientific">Sphingobacterium deserti</name>
    <dbReference type="NCBI Taxonomy" id="1229276"/>
    <lineage>
        <taxon>Bacteria</taxon>
        <taxon>Pseudomonadati</taxon>
        <taxon>Bacteroidota</taxon>
        <taxon>Sphingobacteriia</taxon>
        <taxon>Sphingobacteriales</taxon>
        <taxon>Sphingobacteriaceae</taxon>
        <taxon>Sphingobacterium</taxon>
    </lineage>
</organism>
<dbReference type="Pfam" id="PF01253">
    <property type="entry name" value="SUI1"/>
    <property type="match status" value="1"/>
</dbReference>
<evidence type="ECO:0000313" key="5">
    <source>
        <dbReference type="EMBL" id="KGE14904.1"/>
    </source>
</evidence>
<dbReference type="InterPro" id="IPR050318">
    <property type="entry name" value="DENR/SUI1_TIF"/>
</dbReference>
<reference evidence="5 6" key="2">
    <citation type="journal article" date="2015" name="PLoS ONE">
        <title>Whole-Genome Optical Mapping and Finished Genome Sequence of Sphingobacterium deserti sp. nov., a New Species Isolated from the Western Desert of China.</title>
        <authorList>
            <person name="Teng C."/>
            <person name="Zhou Z."/>
            <person name="Molnar I."/>
            <person name="Li X."/>
            <person name="Tang R."/>
            <person name="Chen M."/>
            <person name="Wang L."/>
            <person name="Su S."/>
            <person name="Zhang W."/>
            <person name="Lin M."/>
        </authorList>
    </citation>
    <scope>NUCLEOTIDE SEQUENCE [LARGE SCALE GENOMIC DNA]</scope>
    <source>
        <strain evidence="6">ACCC05744</strain>
    </source>
</reference>
<dbReference type="SUPFAM" id="SSF55159">
    <property type="entry name" value="eIF1-like"/>
    <property type="match status" value="1"/>
</dbReference>
<comment type="caution">
    <text evidence="5">The sequence shown here is derived from an EMBL/GenBank/DDBJ whole genome shotgun (WGS) entry which is preliminary data.</text>
</comment>
<evidence type="ECO:0000256" key="3">
    <source>
        <dbReference type="ARBA" id="ARBA00022917"/>
    </source>
</evidence>
<dbReference type="InterPro" id="IPR036877">
    <property type="entry name" value="SUI1_dom_sf"/>
</dbReference>
<dbReference type="PIRSF" id="PIRSF037511">
    <property type="entry name" value="Transl_init_SUI1_pro"/>
    <property type="match status" value="1"/>
</dbReference>
<dbReference type="CDD" id="cd11567">
    <property type="entry name" value="YciH_like"/>
    <property type="match status" value="1"/>
</dbReference>
<dbReference type="GO" id="GO:0003729">
    <property type="term" value="F:mRNA binding"/>
    <property type="evidence" value="ECO:0007669"/>
    <property type="project" value="TreeGrafter"/>
</dbReference>
<keyword evidence="2" id="KW-0810">Translation regulation</keyword>
<sequence>MAKQKKQRFEGIVYSTASDFDYVESAPSGEESTLPNNQQCLKVLLDKKARKGKIVTIVEGFTGKDEDLNDLAKELKQKCGVGGSSKDGVILIQGDFKNRIFEILKTSGYGVKLVGG</sequence>
<evidence type="ECO:0000256" key="1">
    <source>
        <dbReference type="ARBA" id="ARBA00005422"/>
    </source>
</evidence>